<keyword evidence="4" id="KW-1185">Reference proteome</keyword>
<accession>A0A0D1ZL75</accession>
<dbReference type="Proteomes" id="UP000054466">
    <property type="component" value="Unassembled WGS sequence"/>
</dbReference>
<keyword evidence="2" id="KW-0472">Membrane</keyword>
<dbReference type="EMBL" id="KN847043">
    <property type="protein sequence ID" value="KIW28736.1"/>
    <property type="molecule type" value="Genomic_DNA"/>
</dbReference>
<evidence type="ECO:0000256" key="1">
    <source>
        <dbReference type="SAM" id="MobiDB-lite"/>
    </source>
</evidence>
<proteinExistence type="predicted"/>
<feature type="transmembrane region" description="Helical" evidence="2">
    <location>
        <begin position="54"/>
        <end position="74"/>
    </location>
</feature>
<gene>
    <name evidence="3" type="ORF">PV07_08374</name>
</gene>
<dbReference type="HOGENOM" id="CLU_1959335_0_0_1"/>
<name>A0A0D1ZL75_9EURO</name>
<keyword evidence="2" id="KW-1133">Transmembrane helix</keyword>
<organism evidence="3 4">
    <name type="scientific">Cladophialophora immunda</name>
    <dbReference type="NCBI Taxonomy" id="569365"/>
    <lineage>
        <taxon>Eukaryota</taxon>
        <taxon>Fungi</taxon>
        <taxon>Dikarya</taxon>
        <taxon>Ascomycota</taxon>
        <taxon>Pezizomycotina</taxon>
        <taxon>Eurotiomycetes</taxon>
        <taxon>Chaetothyriomycetidae</taxon>
        <taxon>Chaetothyriales</taxon>
        <taxon>Herpotrichiellaceae</taxon>
        <taxon>Cladophialophora</taxon>
    </lineage>
</organism>
<sequence length="128" mass="14651">MLDVSEQLHNEPLDPEPHQRNVYSRNTPISVIMHLAVVDVEGQAFVERILSTTVHSLIIAIIFIIIIFITIIFITIIFITIIFITIIFITIIFITIIFITHYLHYPLSSLPIIFITDGMTNGGRLTLY</sequence>
<feature type="region of interest" description="Disordered" evidence="1">
    <location>
        <begin position="1"/>
        <end position="21"/>
    </location>
</feature>
<protein>
    <submittedName>
        <fullName evidence="3">Uncharacterized protein</fullName>
    </submittedName>
</protein>
<feature type="transmembrane region" description="Helical" evidence="2">
    <location>
        <begin position="81"/>
        <end position="103"/>
    </location>
</feature>
<feature type="compositionally biased region" description="Basic and acidic residues" evidence="1">
    <location>
        <begin position="1"/>
        <end position="19"/>
    </location>
</feature>
<evidence type="ECO:0000313" key="4">
    <source>
        <dbReference type="Proteomes" id="UP000054466"/>
    </source>
</evidence>
<keyword evidence="2" id="KW-0812">Transmembrane</keyword>
<dbReference type="VEuPathDB" id="FungiDB:PV07_08374"/>
<dbReference type="RefSeq" id="XP_016248952.1">
    <property type="nucleotide sequence ID" value="XM_016395533.1"/>
</dbReference>
<dbReference type="AlphaFoldDB" id="A0A0D1ZL75"/>
<evidence type="ECO:0000256" key="2">
    <source>
        <dbReference type="SAM" id="Phobius"/>
    </source>
</evidence>
<evidence type="ECO:0000313" key="3">
    <source>
        <dbReference type="EMBL" id="KIW28736.1"/>
    </source>
</evidence>
<dbReference type="GeneID" id="27347568"/>
<reference evidence="3 4" key="1">
    <citation type="submission" date="2015-01" db="EMBL/GenBank/DDBJ databases">
        <title>The Genome Sequence of Cladophialophora immunda CBS83496.</title>
        <authorList>
            <consortium name="The Broad Institute Genomics Platform"/>
            <person name="Cuomo C."/>
            <person name="de Hoog S."/>
            <person name="Gorbushina A."/>
            <person name="Stielow B."/>
            <person name="Teixiera M."/>
            <person name="Abouelleil A."/>
            <person name="Chapman S.B."/>
            <person name="Priest M."/>
            <person name="Young S.K."/>
            <person name="Wortman J."/>
            <person name="Nusbaum C."/>
            <person name="Birren B."/>
        </authorList>
    </citation>
    <scope>NUCLEOTIDE SEQUENCE [LARGE SCALE GENOMIC DNA]</scope>
    <source>
        <strain evidence="3 4">CBS 83496</strain>
    </source>
</reference>